<accession>A0A803PCR8</accession>
<dbReference type="EnsemblPlants" id="evm.model.04.1365">
    <property type="protein sequence ID" value="cds.evm.model.04.1365"/>
    <property type="gene ID" value="evm.TU.04.1365"/>
</dbReference>
<reference evidence="2" key="1">
    <citation type="submission" date="2018-11" db="EMBL/GenBank/DDBJ databases">
        <authorList>
            <person name="Grassa J C."/>
        </authorList>
    </citation>
    <scope>NUCLEOTIDE SEQUENCE [LARGE SCALE GENOMIC DNA]</scope>
</reference>
<feature type="compositionally biased region" description="Polar residues" evidence="1">
    <location>
        <begin position="10"/>
        <end position="22"/>
    </location>
</feature>
<sequence length="96" mass="10168">MVNMRRTGIALSTSSSLPQDPQTIDHDVHVPAIVGIPMNTADVVNLVTTTGVTNLATTAGQTDTNIPVDLNRRSLPPTEDPSLAPPIEGRTRGRQS</sequence>
<evidence type="ECO:0000313" key="3">
    <source>
        <dbReference type="Proteomes" id="UP000596661"/>
    </source>
</evidence>
<organism evidence="2 3">
    <name type="scientific">Cannabis sativa</name>
    <name type="common">Hemp</name>
    <name type="synonym">Marijuana</name>
    <dbReference type="NCBI Taxonomy" id="3483"/>
    <lineage>
        <taxon>Eukaryota</taxon>
        <taxon>Viridiplantae</taxon>
        <taxon>Streptophyta</taxon>
        <taxon>Embryophyta</taxon>
        <taxon>Tracheophyta</taxon>
        <taxon>Spermatophyta</taxon>
        <taxon>Magnoliopsida</taxon>
        <taxon>eudicotyledons</taxon>
        <taxon>Gunneridae</taxon>
        <taxon>Pentapetalae</taxon>
        <taxon>rosids</taxon>
        <taxon>fabids</taxon>
        <taxon>Rosales</taxon>
        <taxon>Cannabaceae</taxon>
        <taxon>Cannabis</taxon>
    </lineage>
</organism>
<dbReference type="EMBL" id="UZAU01000387">
    <property type="status" value="NOT_ANNOTATED_CDS"/>
    <property type="molecule type" value="Genomic_DNA"/>
</dbReference>
<evidence type="ECO:0000256" key="1">
    <source>
        <dbReference type="SAM" id="MobiDB-lite"/>
    </source>
</evidence>
<keyword evidence="3" id="KW-1185">Reference proteome</keyword>
<feature type="region of interest" description="Disordered" evidence="1">
    <location>
        <begin position="62"/>
        <end position="96"/>
    </location>
</feature>
<proteinExistence type="predicted"/>
<reference evidence="2" key="2">
    <citation type="submission" date="2021-03" db="UniProtKB">
        <authorList>
            <consortium name="EnsemblPlants"/>
        </authorList>
    </citation>
    <scope>IDENTIFICATION</scope>
</reference>
<feature type="region of interest" description="Disordered" evidence="1">
    <location>
        <begin position="1"/>
        <end position="24"/>
    </location>
</feature>
<dbReference type="Gramene" id="evm.model.04.1365">
    <property type="protein sequence ID" value="cds.evm.model.04.1365"/>
    <property type="gene ID" value="evm.TU.04.1365"/>
</dbReference>
<evidence type="ECO:0000313" key="2">
    <source>
        <dbReference type="EnsemblPlants" id="cds.evm.model.04.1365"/>
    </source>
</evidence>
<protein>
    <submittedName>
        <fullName evidence="2">Uncharacterized protein</fullName>
    </submittedName>
</protein>
<dbReference type="AlphaFoldDB" id="A0A803PCR8"/>
<name>A0A803PCR8_CANSA</name>
<dbReference type="Proteomes" id="UP000596661">
    <property type="component" value="Chromosome 4"/>
</dbReference>